<dbReference type="InterPro" id="IPR036928">
    <property type="entry name" value="AS_sf"/>
</dbReference>
<dbReference type="PANTHER" id="PTHR42678">
    <property type="entry name" value="AMIDASE"/>
    <property type="match status" value="1"/>
</dbReference>
<sequence>MGNNITKTSASSGIHELTIRQYHAALLRQQTTCAATIEAYLAQIARHNSTLKAILTVNSGALREAHLKDRELASMGNGDVSLPSLYGVPIVLKDTFTTAFLPTTSGVKALRSLITDSSCTVVENLLSHAVALAANMGLVGCGGDTMNSLRSPASACAIVGFRPTKGQISRQGIVPVTETQDVAGPMGRSVDDVRILFNAMRSKGEPENVKVSTARPSLEPPQIRIGMLEDYLGDDSTAEGKTVNTVIHQALSSIQSRATVEVVLIPRNPNWDVPLLREEADMQAYEFRTLIDAFLQSPTVQTPHTSLASIAASGEYNQDAMTAVFEKTLQGGESTPTSAEYRRRLERIELLTESVNRCFAEHGLTALVYPHQRQLVAPVGYKAQPGRNGILAALTGRPAICIPAGFSPKTPSAPQGIPIGIEIMGQPWHDEEILNLAETFETILSARKPPISTNHVHTT</sequence>
<gene>
    <name evidence="2" type="ORF">BDV25DRAFT_132058</name>
</gene>
<proteinExistence type="predicted"/>
<dbReference type="PANTHER" id="PTHR42678:SF5">
    <property type="entry name" value="GLUTAMYL-TRNA(GLN) AMIDOTRANSFERASE SUBUNIT A"/>
    <property type="match status" value="1"/>
</dbReference>
<feature type="domain" description="Amidase" evidence="1">
    <location>
        <begin position="129"/>
        <end position="434"/>
    </location>
</feature>
<dbReference type="OrthoDB" id="566138at2759"/>
<reference evidence="2 3" key="1">
    <citation type="submission" date="2019-04" db="EMBL/GenBank/DDBJ databases">
        <title>Friends and foes A comparative genomics study of 23 Aspergillus species from section Flavi.</title>
        <authorList>
            <consortium name="DOE Joint Genome Institute"/>
            <person name="Kjaerbolling I."/>
            <person name="Vesth T."/>
            <person name="Frisvad J.C."/>
            <person name="Nybo J.L."/>
            <person name="Theobald S."/>
            <person name="Kildgaard S."/>
            <person name="Isbrandt T."/>
            <person name="Kuo A."/>
            <person name="Sato A."/>
            <person name="Lyhne E.K."/>
            <person name="Kogle M.E."/>
            <person name="Wiebenga A."/>
            <person name="Kun R.S."/>
            <person name="Lubbers R.J."/>
            <person name="Makela M.R."/>
            <person name="Barry K."/>
            <person name="Chovatia M."/>
            <person name="Clum A."/>
            <person name="Daum C."/>
            <person name="Haridas S."/>
            <person name="He G."/>
            <person name="LaButti K."/>
            <person name="Lipzen A."/>
            <person name="Mondo S."/>
            <person name="Riley R."/>
            <person name="Salamov A."/>
            <person name="Simmons B.A."/>
            <person name="Magnuson J.K."/>
            <person name="Henrissat B."/>
            <person name="Mortensen U.H."/>
            <person name="Larsen T.O."/>
            <person name="Devries R.P."/>
            <person name="Grigoriev I.V."/>
            <person name="Machida M."/>
            <person name="Baker S.E."/>
            <person name="Andersen M.R."/>
        </authorList>
    </citation>
    <scope>NUCLEOTIDE SEQUENCE [LARGE SCALE GENOMIC DNA]</scope>
    <source>
        <strain evidence="2 3">IBT 18842</strain>
    </source>
</reference>
<feature type="domain" description="Amidase" evidence="1">
    <location>
        <begin position="36"/>
        <end position="126"/>
    </location>
</feature>
<evidence type="ECO:0000259" key="1">
    <source>
        <dbReference type="Pfam" id="PF01425"/>
    </source>
</evidence>
<accession>A0A5N6TM86</accession>
<dbReference type="Pfam" id="PF01425">
    <property type="entry name" value="Amidase"/>
    <property type="match status" value="2"/>
</dbReference>
<protein>
    <submittedName>
        <fullName evidence="2">Amidase signature domain-containing protein</fullName>
    </submittedName>
</protein>
<dbReference type="Gene3D" id="3.90.1300.10">
    <property type="entry name" value="Amidase signature (AS) domain"/>
    <property type="match status" value="2"/>
</dbReference>
<organism evidence="2 3">
    <name type="scientific">Aspergillus avenaceus</name>
    <dbReference type="NCBI Taxonomy" id="36643"/>
    <lineage>
        <taxon>Eukaryota</taxon>
        <taxon>Fungi</taxon>
        <taxon>Dikarya</taxon>
        <taxon>Ascomycota</taxon>
        <taxon>Pezizomycotina</taxon>
        <taxon>Eurotiomycetes</taxon>
        <taxon>Eurotiomycetidae</taxon>
        <taxon>Eurotiales</taxon>
        <taxon>Aspergillaceae</taxon>
        <taxon>Aspergillus</taxon>
        <taxon>Aspergillus subgen. Circumdati</taxon>
    </lineage>
</organism>
<dbReference type="AlphaFoldDB" id="A0A5N6TM86"/>
<dbReference type="InterPro" id="IPR023631">
    <property type="entry name" value="Amidase_dom"/>
</dbReference>
<evidence type="ECO:0000313" key="2">
    <source>
        <dbReference type="EMBL" id="KAE8147472.1"/>
    </source>
</evidence>
<evidence type="ECO:0000313" key="3">
    <source>
        <dbReference type="Proteomes" id="UP000325780"/>
    </source>
</evidence>
<dbReference type="EMBL" id="ML742206">
    <property type="protein sequence ID" value="KAE8147472.1"/>
    <property type="molecule type" value="Genomic_DNA"/>
</dbReference>
<keyword evidence="3" id="KW-1185">Reference proteome</keyword>
<dbReference type="Proteomes" id="UP000325780">
    <property type="component" value="Unassembled WGS sequence"/>
</dbReference>
<dbReference type="SUPFAM" id="SSF75304">
    <property type="entry name" value="Amidase signature (AS) enzymes"/>
    <property type="match status" value="1"/>
</dbReference>
<name>A0A5N6TM86_ASPAV</name>